<feature type="transmembrane region" description="Helical" evidence="1">
    <location>
        <begin position="47"/>
        <end position="70"/>
    </location>
</feature>
<evidence type="ECO:0000313" key="3">
    <source>
        <dbReference type="Proteomes" id="UP000503399"/>
    </source>
</evidence>
<evidence type="ECO:0000313" key="2">
    <source>
        <dbReference type="EMBL" id="CAB1129904.1"/>
    </source>
</evidence>
<protein>
    <submittedName>
        <fullName evidence="2">Putative acidPPc domain-containing protein</fullName>
    </submittedName>
</protein>
<keyword evidence="1" id="KW-0472">Membrane</keyword>
<keyword evidence="1" id="KW-1133">Transmembrane helix</keyword>
<evidence type="ECO:0000256" key="1">
    <source>
        <dbReference type="SAM" id="Phobius"/>
    </source>
</evidence>
<dbReference type="EMBL" id="LR778114">
    <property type="protein sequence ID" value="CAB1129904.1"/>
    <property type="molecule type" value="Genomic_DNA"/>
</dbReference>
<gene>
    <name evidence="2" type="ORF">R50_2407</name>
</gene>
<accession>A0A6F8ZJR2</accession>
<feature type="transmembrane region" description="Helical" evidence="1">
    <location>
        <begin position="170"/>
        <end position="191"/>
    </location>
</feature>
<sequence>MISTRRLSAILGWLLVFLALAALAPLPPVLDLDRAAALLLAPLGRRWVWLQGVWIAGGVLLTGLAVAGLGLRRRPPWGLWAGFLAGSLVEVALKHLLVLPRPHPLPAPAPWPALIAATNLDAVTAAAWLHHWLPQAGPVRHLLAGSFPSGHLFRLSYVTGAAAGPRRRTLLWGVAATAALAVTATGGHWIWDAAGGYALARFCLSLAGQASVSRKASAPR</sequence>
<name>A0A6F8ZJR2_9FIRM</name>
<organism evidence="2 3">
    <name type="scientific">Candidatus Hydrogenisulfobacillus filiaventi</name>
    <dbReference type="NCBI Taxonomy" id="2707344"/>
    <lineage>
        <taxon>Bacteria</taxon>
        <taxon>Bacillati</taxon>
        <taxon>Bacillota</taxon>
        <taxon>Clostridia</taxon>
        <taxon>Eubacteriales</taxon>
        <taxon>Clostridiales Family XVII. Incertae Sedis</taxon>
        <taxon>Candidatus Hydrogenisulfobacillus</taxon>
    </lineage>
</organism>
<keyword evidence="1" id="KW-0812">Transmembrane</keyword>
<reference evidence="2 3" key="1">
    <citation type="submission" date="2020-02" db="EMBL/GenBank/DDBJ databases">
        <authorList>
            <person name="Hogendoorn C."/>
        </authorList>
    </citation>
    <scope>NUCLEOTIDE SEQUENCE [LARGE SCALE GENOMIC DNA]</scope>
    <source>
        <strain evidence="2">R501</strain>
    </source>
</reference>
<dbReference type="KEGG" id="hfv:R50_2407"/>
<proteinExistence type="predicted"/>
<dbReference type="SUPFAM" id="SSF48317">
    <property type="entry name" value="Acid phosphatase/Vanadium-dependent haloperoxidase"/>
    <property type="match status" value="1"/>
</dbReference>
<dbReference type="Proteomes" id="UP000503399">
    <property type="component" value="Chromosome"/>
</dbReference>
<dbReference type="InterPro" id="IPR036938">
    <property type="entry name" value="PAP2/HPO_sf"/>
</dbReference>
<dbReference type="AlphaFoldDB" id="A0A6F8ZJR2"/>
<keyword evidence="3" id="KW-1185">Reference proteome</keyword>